<reference evidence="2 3" key="1">
    <citation type="journal article" date="2019" name="Int. J. Syst. Evol. Microbiol.">
        <title>The Global Catalogue of Microorganisms (GCM) 10K type strain sequencing project: providing services to taxonomists for standard genome sequencing and annotation.</title>
        <authorList>
            <consortium name="The Broad Institute Genomics Platform"/>
            <consortium name="The Broad Institute Genome Sequencing Center for Infectious Disease"/>
            <person name="Wu L."/>
            <person name="Ma J."/>
        </authorList>
    </citation>
    <scope>NUCLEOTIDE SEQUENCE [LARGE SCALE GENOMIC DNA]</scope>
    <source>
        <strain evidence="2 3">CGMCC 1.12121</strain>
    </source>
</reference>
<protein>
    <recommendedName>
        <fullName evidence="4">Small CPxCG-related zinc finger protein</fullName>
    </recommendedName>
</protein>
<sequence>MDLSRSSSENPSQCRHCGSHVSRDFARTFGDEDGRIHRCLACDSRARLQKGSGAGQDVRYPDPEDQQGRNHGPRVRATERLIVGGDDG</sequence>
<dbReference type="EMBL" id="JBHUDK010000031">
    <property type="protein sequence ID" value="MFD1601045.1"/>
    <property type="molecule type" value="Genomic_DNA"/>
</dbReference>
<evidence type="ECO:0000313" key="2">
    <source>
        <dbReference type="EMBL" id="MFD1601045.1"/>
    </source>
</evidence>
<keyword evidence="3" id="KW-1185">Reference proteome</keyword>
<proteinExistence type="predicted"/>
<gene>
    <name evidence="2" type="ORF">ACFSBX_19095</name>
</gene>
<organism evidence="2 3">
    <name type="scientific">Halobellus rarus</name>
    <dbReference type="NCBI Taxonomy" id="1126237"/>
    <lineage>
        <taxon>Archaea</taxon>
        <taxon>Methanobacteriati</taxon>
        <taxon>Methanobacteriota</taxon>
        <taxon>Stenosarchaea group</taxon>
        <taxon>Halobacteria</taxon>
        <taxon>Halobacteriales</taxon>
        <taxon>Haloferacaceae</taxon>
        <taxon>Halobellus</taxon>
    </lineage>
</organism>
<name>A0ABD6CTB7_9EURY</name>
<dbReference type="Proteomes" id="UP001597085">
    <property type="component" value="Unassembled WGS sequence"/>
</dbReference>
<evidence type="ECO:0000256" key="1">
    <source>
        <dbReference type="SAM" id="MobiDB-lite"/>
    </source>
</evidence>
<comment type="caution">
    <text evidence="2">The sequence shown here is derived from an EMBL/GenBank/DDBJ whole genome shotgun (WGS) entry which is preliminary data.</text>
</comment>
<feature type="compositionally biased region" description="Basic and acidic residues" evidence="1">
    <location>
        <begin position="59"/>
        <end position="68"/>
    </location>
</feature>
<dbReference type="AlphaFoldDB" id="A0ABD6CTB7"/>
<feature type="region of interest" description="Disordered" evidence="1">
    <location>
        <begin position="48"/>
        <end position="88"/>
    </location>
</feature>
<dbReference type="RefSeq" id="WP_390278808.1">
    <property type="nucleotide sequence ID" value="NZ_JANHDI010000012.1"/>
</dbReference>
<evidence type="ECO:0000313" key="3">
    <source>
        <dbReference type="Proteomes" id="UP001597085"/>
    </source>
</evidence>
<evidence type="ECO:0008006" key="4">
    <source>
        <dbReference type="Google" id="ProtNLM"/>
    </source>
</evidence>
<accession>A0ABD6CTB7</accession>
<dbReference type="Pfam" id="PF24444">
    <property type="entry name" value="DUF7563"/>
    <property type="match status" value="1"/>
</dbReference>
<dbReference type="InterPro" id="IPR055985">
    <property type="entry name" value="DUF7563"/>
</dbReference>